<dbReference type="AlphaFoldDB" id="A0A6P8Y5V1"/>
<evidence type="ECO:0000313" key="3">
    <source>
        <dbReference type="RefSeq" id="XP_034231895.1"/>
    </source>
</evidence>
<name>A0A6P8Y5V1_THRPL</name>
<proteinExistence type="predicted"/>
<feature type="chain" id="PRO_5027685903" evidence="1">
    <location>
        <begin position="22"/>
        <end position="108"/>
    </location>
</feature>
<feature type="signal peptide" evidence="1">
    <location>
        <begin position="1"/>
        <end position="21"/>
    </location>
</feature>
<organism evidence="3">
    <name type="scientific">Thrips palmi</name>
    <name type="common">Melon thrips</name>
    <dbReference type="NCBI Taxonomy" id="161013"/>
    <lineage>
        <taxon>Eukaryota</taxon>
        <taxon>Metazoa</taxon>
        <taxon>Ecdysozoa</taxon>
        <taxon>Arthropoda</taxon>
        <taxon>Hexapoda</taxon>
        <taxon>Insecta</taxon>
        <taxon>Pterygota</taxon>
        <taxon>Neoptera</taxon>
        <taxon>Paraneoptera</taxon>
        <taxon>Thysanoptera</taxon>
        <taxon>Terebrantia</taxon>
        <taxon>Thripoidea</taxon>
        <taxon>Thripidae</taxon>
        <taxon>Thrips</taxon>
    </lineage>
</organism>
<evidence type="ECO:0000313" key="2">
    <source>
        <dbReference type="Proteomes" id="UP000515158"/>
    </source>
</evidence>
<sequence>MAAKYTVFALALAACLAMAAALCDERAMDNLEKQIEICARNVPAQMYSDPTWQCARYVSGKLNKKGTRCSISEAPKFLENCLYGYGSEEEITPAVDCLKNAISAKICC</sequence>
<dbReference type="Proteomes" id="UP000515158">
    <property type="component" value="Unplaced"/>
</dbReference>
<keyword evidence="2" id="KW-1185">Reference proteome</keyword>
<reference evidence="3" key="1">
    <citation type="submission" date="2025-08" db="UniProtKB">
        <authorList>
            <consortium name="RefSeq"/>
        </authorList>
    </citation>
    <scope>IDENTIFICATION</scope>
    <source>
        <tissue evidence="3">Total insect</tissue>
    </source>
</reference>
<gene>
    <name evidence="3" type="primary">LOC117639929</name>
</gene>
<protein>
    <submittedName>
        <fullName evidence="3">Uncharacterized protein LOC117639929</fullName>
    </submittedName>
</protein>
<evidence type="ECO:0000256" key="1">
    <source>
        <dbReference type="SAM" id="SignalP"/>
    </source>
</evidence>
<dbReference type="GeneID" id="117639929"/>
<dbReference type="KEGG" id="tpal:117639929"/>
<dbReference type="RefSeq" id="XP_034231895.1">
    <property type="nucleotide sequence ID" value="XM_034376004.1"/>
</dbReference>
<keyword evidence="1" id="KW-0732">Signal</keyword>
<dbReference type="InParanoid" id="A0A6P8Y5V1"/>
<accession>A0A6P8Y5V1</accession>
<dbReference type="PROSITE" id="PS51257">
    <property type="entry name" value="PROKAR_LIPOPROTEIN"/>
    <property type="match status" value="1"/>
</dbReference>